<dbReference type="EMBL" id="JBGFFX010000003">
    <property type="protein sequence ID" value="MEY8770378.1"/>
    <property type="molecule type" value="Genomic_DNA"/>
</dbReference>
<reference evidence="2 3" key="1">
    <citation type="submission" date="2024-07" db="EMBL/GenBank/DDBJ databases">
        <authorList>
            <person name="Hebao G."/>
        </authorList>
    </citation>
    <scope>NUCLEOTIDE SEQUENCE [LARGE SCALE GENOMIC DNA]</scope>
    <source>
        <strain evidence="2 3">ACCC 02193</strain>
    </source>
</reference>
<dbReference type="RefSeq" id="WP_253455506.1">
    <property type="nucleotide sequence ID" value="NZ_JBGFFX010000003.1"/>
</dbReference>
<name>A0ABV4E637_9GAMM</name>
<dbReference type="Proteomes" id="UP001565243">
    <property type="component" value="Unassembled WGS sequence"/>
</dbReference>
<proteinExistence type="predicted"/>
<evidence type="ECO:0000313" key="2">
    <source>
        <dbReference type="EMBL" id="MEY8770378.1"/>
    </source>
</evidence>
<keyword evidence="1" id="KW-0472">Membrane</keyword>
<keyword evidence="1" id="KW-1133">Transmembrane helix</keyword>
<feature type="transmembrane region" description="Helical" evidence="1">
    <location>
        <begin position="43"/>
        <end position="62"/>
    </location>
</feature>
<keyword evidence="1" id="KW-0812">Transmembrane</keyword>
<evidence type="ECO:0000256" key="1">
    <source>
        <dbReference type="SAM" id="Phobius"/>
    </source>
</evidence>
<comment type="caution">
    <text evidence="2">The sequence shown here is derived from an EMBL/GenBank/DDBJ whole genome shotgun (WGS) entry which is preliminary data.</text>
</comment>
<accession>A0ABV4E637</accession>
<sequence length="70" mass="7798">MKKTFLSLLSVIFLALSIYALFTLASGIWLVARYENFDINASGFLSGELLFTALCLGFCFLIRKAAKKAR</sequence>
<keyword evidence="3" id="KW-1185">Reference proteome</keyword>
<evidence type="ECO:0000313" key="3">
    <source>
        <dbReference type="Proteomes" id="UP001565243"/>
    </source>
</evidence>
<organism evidence="2 3">
    <name type="scientific">Erwinia aeris</name>
    <dbReference type="NCBI Taxonomy" id="3239803"/>
    <lineage>
        <taxon>Bacteria</taxon>
        <taxon>Pseudomonadati</taxon>
        <taxon>Pseudomonadota</taxon>
        <taxon>Gammaproteobacteria</taxon>
        <taxon>Enterobacterales</taxon>
        <taxon>Erwiniaceae</taxon>
        <taxon>Erwinia</taxon>
    </lineage>
</organism>
<protein>
    <submittedName>
        <fullName evidence="2">Uncharacterized protein</fullName>
    </submittedName>
</protein>
<gene>
    <name evidence="2" type="ORF">AB6T85_08075</name>
</gene>